<feature type="domain" description="Glycosyltransferase 61 catalytic" evidence="4">
    <location>
        <begin position="151"/>
        <end position="326"/>
    </location>
</feature>
<keyword evidence="1" id="KW-0328">Glycosyltransferase</keyword>
<protein>
    <recommendedName>
        <fullName evidence="4">Glycosyltransferase 61 catalytic domain-containing protein</fullName>
    </recommendedName>
</protein>
<evidence type="ECO:0000256" key="3">
    <source>
        <dbReference type="ARBA" id="ARBA00023180"/>
    </source>
</evidence>
<dbReference type="Proteomes" id="UP000250079">
    <property type="component" value="Chromosome"/>
</dbReference>
<evidence type="ECO:0000256" key="1">
    <source>
        <dbReference type="ARBA" id="ARBA00022676"/>
    </source>
</evidence>
<evidence type="ECO:0000313" key="6">
    <source>
        <dbReference type="Proteomes" id="UP000250079"/>
    </source>
</evidence>
<keyword evidence="2" id="KW-0808">Transferase</keyword>
<proteinExistence type="predicted"/>
<dbReference type="InterPro" id="IPR007657">
    <property type="entry name" value="Glycosyltransferase_61"/>
</dbReference>
<reference evidence="5 6" key="1">
    <citation type="submission" date="2016-12" db="EMBL/GenBank/DDBJ databases">
        <authorList>
            <person name="Song W.-J."/>
            <person name="Kurnit D.M."/>
        </authorList>
    </citation>
    <scope>NUCLEOTIDE SEQUENCE [LARGE SCALE GENOMIC DNA]</scope>
    <source>
        <strain evidence="5 6">IMCC3135</strain>
    </source>
</reference>
<keyword evidence="6" id="KW-1185">Reference proteome</keyword>
<dbReference type="RefSeq" id="WP_157736179.1">
    <property type="nucleotide sequence ID" value="NZ_CP018632.1"/>
</dbReference>
<sequence>MISLRHAVSLGVALRERTKDLLLPALPVVPVEHLQVTKIELSAFHSSVPFNPELYQRWSEGREQDTLDESVSPAVLKTDFEYEGLILNNGRILSDGITHVSIFGADNRLQKDYSTHHQLKPLEVLKRAPARVIAGTTLNLCAPLSTVQGNFAHWLTDALGRWILLEDCATESVQIDQFLIPPNKSAFRESLRVLGVADDRMVELSLHEAMEFERLVCVSRPRGYSSNVVPGWLIEGYRTRLGSFMSEPAAANQRLYISRKDAGSRKFRQEDTLVAELEQRGFKSVEMSSLGLREKAELFSQATDVIGLAGAGMMSVMFSPPDTRVVELYPSNFLSYMFATISAALGHEHHTYIFKNNSKKRWLHQGSGGEFDLDLKDFLSSLDSWLEDAPQKQ</sequence>
<dbReference type="PANTHER" id="PTHR20961">
    <property type="entry name" value="GLYCOSYLTRANSFERASE"/>
    <property type="match status" value="1"/>
</dbReference>
<gene>
    <name evidence="5" type="ORF">IMCC3135_22345</name>
</gene>
<name>A0A2Z2NT99_9GAMM</name>
<dbReference type="GO" id="GO:0016757">
    <property type="term" value="F:glycosyltransferase activity"/>
    <property type="evidence" value="ECO:0007669"/>
    <property type="project" value="UniProtKB-KW"/>
</dbReference>
<accession>A0A2Z2NT99</accession>
<evidence type="ECO:0000259" key="4">
    <source>
        <dbReference type="Pfam" id="PF04577"/>
    </source>
</evidence>
<evidence type="ECO:0000256" key="2">
    <source>
        <dbReference type="ARBA" id="ARBA00022679"/>
    </source>
</evidence>
<organism evidence="5 6">
    <name type="scientific">Granulosicoccus antarcticus IMCC3135</name>
    <dbReference type="NCBI Taxonomy" id="1192854"/>
    <lineage>
        <taxon>Bacteria</taxon>
        <taxon>Pseudomonadati</taxon>
        <taxon>Pseudomonadota</taxon>
        <taxon>Gammaproteobacteria</taxon>
        <taxon>Chromatiales</taxon>
        <taxon>Granulosicoccaceae</taxon>
        <taxon>Granulosicoccus</taxon>
    </lineage>
</organism>
<dbReference type="InterPro" id="IPR049625">
    <property type="entry name" value="Glyco_transf_61_cat"/>
</dbReference>
<dbReference type="AlphaFoldDB" id="A0A2Z2NT99"/>
<keyword evidence="3" id="KW-0325">Glycoprotein</keyword>
<dbReference type="EMBL" id="CP018632">
    <property type="protein sequence ID" value="ASJ74539.1"/>
    <property type="molecule type" value="Genomic_DNA"/>
</dbReference>
<dbReference type="Pfam" id="PF04577">
    <property type="entry name" value="Glyco_transf_61"/>
    <property type="match status" value="1"/>
</dbReference>
<dbReference type="OrthoDB" id="6399152at2"/>
<evidence type="ECO:0000313" key="5">
    <source>
        <dbReference type="EMBL" id="ASJ74539.1"/>
    </source>
</evidence>
<dbReference type="KEGG" id="gai:IMCC3135_22345"/>